<organism evidence="2 3">
    <name type="scientific">Brevibacillus formosus</name>
    <dbReference type="NCBI Taxonomy" id="54913"/>
    <lineage>
        <taxon>Bacteria</taxon>
        <taxon>Bacillati</taxon>
        <taxon>Bacillota</taxon>
        <taxon>Bacilli</taxon>
        <taxon>Bacillales</taxon>
        <taxon>Paenibacillaceae</taxon>
        <taxon>Brevibacillus</taxon>
    </lineage>
</organism>
<reference evidence="2 3" key="1">
    <citation type="submission" date="2016-11" db="EMBL/GenBank/DDBJ databases">
        <authorList>
            <person name="Jaros S."/>
            <person name="Januszkiewicz K."/>
            <person name="Wedrychowicz H."/>
        </authorList>
    </citation>
    <scope>NUCLEOTIDE SEQUENCE [LARGE SCALE GENOMIC DNA]</scope>
    <source>
        <strain evidence="2 3">NF2</strain>
    </source>
</reference>
<dbReference type="InterPro" id="IPR054688">
    <property type="entry name" value="CD1247_N"/>
</dbReference>
<sequence length="159" mass="18404">MPESLANRIAYLQGLADGLDVGEKSSEGKIMVEMIEILNEVEGQLRELHARVEEAEDYVEALDEDLEDIELYLFEDDDDLYETVVDCEDDDDEYATFYDLDDDEDAQLYEGQVDPHLDTTYEFACPSCQKEIYLHEGQDEEGFRHYVIEPVDNKKTNNQ</sequence>
<dbReference type="Proteomes" id="UP000197781">
    <property type="component" value="Chromosome"/>
</dbReference>
<evidence type="ECO:0000313" key="2">
    <source>
        <dbReference type="EMBL" id="ASJ53284.1"/>
    </source>
</evidence>
<dbReference type="RefSeq" id="WP_088907119.1">
    <property type="nucleotide sequence ID" value="NZ_CP018145.1"/>
</dbReference>
<gene>
    <name evidence="2" type="ORF">BP422_06805</name>
</gene>
<name>A0A220ME03_9BACL</name>
<keyword evidence="1" id="KW-0175">Coiled coil</keyword>
<dbReference type="EMBL" id="CP018145">
    <property type="protein sequence ID" value="ASJ53284.1"/>
    <property type="molecule type" value="Genomic_DNA"/>
</dbReference>
<proteinExistence type="predicted"/>
<evidence type="ECO:0000313" key="3">
    <source>
        <dbReference type="Proteomes" id="UP000197781"/>
    </source>
</evidence>
<accession>A0A220ME03</accession>
<dbReference type="NCBIfam" id="NF045650">
    <property type="entry name" value="CD1247_Nterm"/>
    <property type="match status" value="1"/>
</dbReference>
<feature type="coiled-coil region" evidence="1">
    <location>
        <begin position="31"/>
        <end position="72"/>
    </location>
</feature>
<dbReference type="AlphaFoldDB" id="A0A220ME03"/>
<dbReference type="KEGG" id="bfm:BP422_06805"/>
<evidence type="ECO:0000256" key="1">
    <source>
        <dbReference type="SAM" id="Coils"/>
    </source>
</evidence>
<evidence type="ECO:0008006" key="4">
    <source>
        <dbReference type="Google" id="ProtNLM"/>
    </source>
</evidence>
<protein>
    <recommendedName>
        <fullName evidence="4">AraC family transcriptional regulator</fullName>
    </recommendedName>
</protein>